<reference evidence="2 3" key="1">
    <citation type="submission" date="2014-02" db="EMBL/GenBank/DDBJ databases">
        <title>The small core and large imbalanced accessory genome model reveals a collaborative survival strategy of Sorangium cellulosum strains in nature.</title>
        <authorList>
            <person name="Han K."/>
            <person name="Peng R."/>
            <person name="Blom J."/>
            <person name="Li Y.-Z."/>
        </authorList>
    </citation>
    <scope>NUCLEOTIDE SEQUENCE [LARGE SCALE GENOMIC DNA]</scope>
    <source>
        <strain evidence="2 3">So0157-25</strain>
    </source>
</reference>
<protein>
    <recommendedName>
        <fullName evidence="4">Spore coat protein</fullName>
    </recommendedName>
</protein>
<evidence type="ECO:0000256" key="1">
    <source>
        <dbReference type="SAM" id="SignalP"/>
    </source>
</evidence>
<accession>A0A150PPU0</accession>
<dbReference type="AlphaFoldDB" id="A0A150PPU0"/>
<dbReference type="PANTHER" id="PTHR40050:SF1">
    <property type="entry name" value="INNER SPORE COAT PROTEIN H"/>
    <property type="match status" value="1"/>
</dbReference>
<name>A0A150PPU0_SORCE</name>
<keyword evidence="1" id="KW-0732">Signal</keyword>
<dbReference type="EMBL" id="JELY01000963">
    <property type="protein sequence ID" value="KYF57448.1"/>
    <property type="molecule type" value="Genomic_DNA"/>
</dbReference>
<comment type="caution">
    <text evidence="2">The sequence shown here is derived from an EMBL/GenBank/DDBJ whole genome shotgun (WGS) entry which is preliminary data.</text>
</comment>
<proteinExistence type="predicted"/>
<evidence type="ECO:0000313" key="3">
    <source>
        <dbReference type="Proteomes" id="UP000075420"/>
    </source>
</evidence>
<gene>
    <name evidence="2" type="ORF">BE08_45700</name>
</gene>
<organism evidence="2 3">
    <name type="scientific">Sorangium cellulosum</name>
    <name type="common">Polyangium cellulosum</name>
    <dbReference type="NCBI Taxonomy" id="56"/>
    <lineage>
        <taxon>Bacteria</taxon>
        <taxon>Pseudomonadati</taxon>
        <taxon>Myxococcota</taxon>
        <taxon>Polyangia</taxon>
        <taxon>Polyangiales</taxon>
        <taxon>Polyangiaceae</taxon>
        <taxon>Sorangium</taxon>
    </lineage>
</organism>
<dbReference type="InterPro" id="IPR014867">
    <property type="entry name" value="Spore_coat_CotH_CotH2/3/7"/>
</dbReference>
<evidence type="ECO:0008006" key="4">
    <source>
        <dbReference type="Google" id="ProtNLM"/>
    </source>
</evidence>
<dbReference type="PANTHER" id="PTHR40050">
    <property type="entry name" value="INNER SPORE COAT PROTEIN H"/>
    <property type="match status" value="1"/>
</dbReference>
<feature type="signal peptide" evidence="1">
    <location>
        <begin position="1"/>
        <end position="19"/>
    </location>
</feature>
<dbReference type="PROSITE" id="PS51257">
    <property type="entry name" value="PROKAR_LIPOPROTEIN"/>
    <property type="match status" value="1"/>
</dbReference>
<sequence>MMRPTTCISFALALSTAGAGCGGAEDDGPGATMPCYPPDPAAADGDPDALYAASDVPRFDFRLHDETWEHLQGKEGALAEEYVEAEACYRGRSLGLVGLRMKGGYGTLEMCFEEPLRLPCPKLSMKVKLDEYVDGKRFFRQKRLNLHSMIRDPTKLHERLAYGLYREMGVAAPRSAWATVHVNGEPLGLFAMVEDVDGRFTDNQFPEDPDGNLYEAAWPASDDPAYYADKIETNEEEATHERFVAFAEDLRSTEGAERLAALARWMDVEELQRYMAVDDAILNWDGITTFYVDEEGSAANHNYFVYEAPSSGKFHVVPWDMDNTLSVWSARFFGAVPHWTEMPEDCDAKIPVQEGHAHVRAPGCDALFGALREDIEGYRSAVRDLLEGPFREGRLEEQVDRHAALIRPFVAEDTLGPTLPTWNADVASLRGELQEMRRRMERLLDEAARGD</sequence>
<feature type="chain" id="PRO_5007566082" description="Spore coat protein" evidence="1">
    <location>
        <begin position="20"/>
        <end position="451"/>
    </location>
</feature>
<dbReference type="Proteomes" id="UP000075420">
    <property type="component" value="Unassembled WGS sequence"/>
</dbReference>
<evidence type="ECO:0000313" key="2">
    <source>
        <dbReference type="EMBL" id="KYF57448.1"/>
    </source>
</evidence>
<dbReference type="Pfam" id="PF08757">
    <property type="entry name" value="CotH"/>
    <property type="match status" value="1"/>
</dbReference>